<comment type="caution">
    <text evidence="2">The sequence shown here is derived from an EMBL/GenBank/DDBJ whole genome shotgun (WGS) entry which is preliminary data.</text>
</comment>
<reference evidence="3" key="1">
    <citation type="journal article" date="2016" name="Nat. Commun.">
        <title>The Gonium pectorale genome demonstrates co-option of cell cycle regulation during the evolution of multicellularity.</title>
        <authorList>
            <person name="Hanschen E.R."/>
            <person name="Marriage T.N."/>
            <person name="Ferris P.J."/>
            <person name="Hamaji T."/>
            <person name="Toyoda A."/>
            <person name="Fujiyama A."/>
            <person name="Neme R."/>
            <person name="Noguchi H."/>
            <person name="Minakuchi Y."/>
            <person name="Suzuki M."/>
            <person name="Kawai-Toyooka H."/>
            <person name="Smith D.R."/>
            <person name="Sparks H."/>
            <person name="Anderson J."/>
            <person name="Bakaric R."/>
            <person name="Luria V."/>
            <person name="Karger A."/>
            <person name="Kirschner M.W."/>
            <person name="Durand P.M."/>
            <person name="Michod R.E."/>
            <person name="Nozaki H."/>
            <person name="Olson B.J."/>
        </authorList>
    </citation>
    <scope>NUCLEOTIDE SEQUENCE [LARGE SCALE GENOMIC DNA]</scope>
    <source>
        <strain evidence="3">NIES-2863</strain>
    </source>
</reference>
<evidence type="ECO:0000313" key="2">
    <source>
        <dbReference type="EMBL" id="KXZ47955.1"/>
    </source>
</evidence>
<accession>A0A150GEE8</accession>
<dbReference type="Proteomes" id="UP000075714">
    <property type="component" value="Unassembled WGS sequence"/>
</dbReference>
<dbReference type="SUPFAM" id="SSF56672">
    <property type="entry name" value="DNA/RNA polymerases"/>
    <property type="match status" value="1"/>
</dbReference>
<evidence type="ECO:0000313" key="3">
    <source>
        <dbReference type="Proteomes" id="UP000075714"/>
    </source>
</evidence>
<protein>
    <recommendedName>
        <fullName evidence="1">Reverse transcriptase Ty1/copia-type domain-containing protein</fullName>
    </recommendedName>
</protein>
<dbReference type="AlphaFoldDB" id="A0A150GEE8"/>
<proteinExistence type="predicted"/>
<dbReference type="OrthoDB" id="1250461at2759"/>
<dbReference type="STRING" id="33097.A0A150GEE8"/>
<dbReference type="InterPro" id="IPR043502">
    <property type="entry name" value="DNA/RNA_pol_sf"/>
</dbReference>
<dbReference type="InterPro" id="IPR013103">
    <property type="entry name" value="RVT_2"/>
</dbReference>
<name>A0A150GEE8_GONPE</name>
<feature type="domain" description="Reverse transcriptase Ty1/copia-type" evidence="1">
    <location>
        <begin position="2"/>
        <end position="94"/>
    </location>
</feature>
<organism evidence="2 3">
    <name type="scientific">Gonium pectorale</name>
    <name type="common">Green alga</name>
    <dbReference type="NCBI Taxonomy" id="33097"/>
    <lineage>
        <taxon>Eukaryota</taxon>
        <taxon>Viridiplantae</taxon>
        <taxon>Chlorophyta</taxon>
        <taxon>core chlorophytes</taxon>
        <taxon>Chlorophyceae</taxon>
        <taxon>CS clade</taxon>
        <taxon>Chlamydomonadales</taxon>
        <taxon>Volvocaceae</taxon>
        <taxon>Gonium</taxon>
    </lineage>
</organism>
<evidence type="ECO:0000259" key="1">
    <source>
        <dbReference type="Pfam" id="PF07727"/>
    </source>
</evidence>
<gene>
    <name evidence="2" type="ORF">GPECTOR_31g317</name>
</gene>
<sequence length="114" mass="12615">MAAVAADQNLSLHQLDVMTAFLNGELEEEPYMQQPPGFNLDELHLVCCLHRSIYGLKQAPRCWYRKLVEQLGSLGYEPSAADAALFVRRTGDHTVPLLCHVMSPGSLPCAPYST</sequence>
<dbReference type="Pfam" id="PF07727">
    <property type="entry name" value="RVT_2"/>
    <property type="match status" value="1"/>
</dbReference>
<dbReference type="EMBL" id="LSYV01000032">
    <property type="protein sequence ID" value="KXZ47955.1"/>
    <property type="molecule type" value="Genomic_DNA"/>
</dbReference>
<keyword evidence="3" id="KW-1185">Reference proteome</keyword>